<accession>A0A4D7C9C2</accession>
<dbReference type="KEGG" id="hgn:E6W36_07675"/>
<feature type="chain" id="PRO_5020919004" evidence="1">
    <location>
        <begin position="21"/>
        <end position="199"/>
    </location>
</feature>
<dbReference type="Proteomes" id="UP000298714">
    <property type="component" value="Chromosome"/>
</dbReference>
<dbReference type="EMBL" id="CP039704">
    <property type="protein sequence ID" value="QCI79467.1"/>
    <property type="molecule type" value="Genomic_DNA"/>
</dbReference>
<dbReference type="RefSeq" id="WP_222874313.1">
    <property type="nucleotide sequence ID" value="NZ_CP039704.1"/>
</dbReference>
<gene>
    <name evidence="2" type="ORF">E6W36_07675</name>
</gene>
<evidence type="ECO:0000313" key="2">
    <source>
        <dbReference type="EMBL" id="QCI79467.1"/>
    </source>
</evidence>
<keyword evidence="3" id="KW-1185">Reference proteome</keyword>
<keyword evidence="1" id="KW-0732">Signal</keyword>
<protein>
    <submittedName>
        <fullName evidence="2">Uncharacterized protein</fullName>
    </submittedName>
</protein>
<dbReference type="PROSITE" id="PS51257">
    <property type="entry name" value="PROKAR_LIPOPROTEIN"/>
    <property type="match status" value="1"/>
</dbReference>
<reference evidence="3" key="1">
    <citation type="submission" date="2019-04" db="EMBL/GenBank/DDBJ databases">
        <title>Complete genome sequence of Sphingomonas sp. W1-2-3.</title>
        <authorList>
            <person name="Im W.T."/>
        </authorList>
    </citation>
    <scope>NUCLEOTIDE SEQUENCE [LARGE SCALE GENOMIC DNA]</scope>
    <source>
        <strain evidence="3">W1-2-3</strain>
    </source>
</reference>
<evidence type="ECO:0000256" key="1">
    <source>
        <dbReference type="SAM" id="SignalP"/>
    </source>
</evidence>
<organism evidence="2 3">
    <name type="scientific">Hankyongella ginsenosidimutans</name>
    <dbReference type="NCBI Taxonomy" id="1763828"/>
    <lineage>
        <taxon>Bacteria</taxon>
        <taxon>Pseudomonadati</taxon>
        <taxon>Pseudomonadota</taxon>
        <taxon>Alphaproteobacteria</taxon>
        <taxon>Sphingomonadales</taxon>
        <taxon>Sphingomonadaceae</taxon>
        <taxon>Hankyongella</taxon>
    </lineage>
</organism>
<feature type="signal peptide" evidence="1">
    <location>
        <begin position="1"/>
        <end position="20"/>
    </location>
</feature>
<name>A0A4D7C9C2_9SPHN</name>
<sequence length="199" mass="20904">MFRRNAMSSVVLLLYACAGAPQPPVDPRLHAVAGSGADAPWPSLLTPEERAATDRLNAQMTATDAAADMKAMIPDLRRSSGEADLLEKDLESAMIRWTRQGAALEEALDAAASNPSSATRTKAQIELSRLNNAASRFDTLHSNAERLAGDLAMLSVNGHPVAGPLREAGAALKMIEDAQAAHRIAVGAATRRLAELGGS</sequence>
<dbReference type="AlphaFoldDB" id="A0A4D7C9C2"/>
<proteinExistence type="predicted"/>
<evidence type="ECO:0000313" key="3">
    <source>
        <dbReference type="Proteomes" id="UP000298714"/>
    </source>
</evidence>